<feature type="transmembrane region" description="Helical" evidence="1">
    <location>
        <begin position="191"/>
        <end position="213"/>
    </location>
</feature>
<gene>
    <name evidence="2" type="ORF">CK621_01460</name>
</gene>
<dbReference type="Proteomes" id="UP000218439">
    <property type="component" value="Unassembled WGS sequence"/>
</dbReference>
<evidence type="ECO:0008006" key="4">
    <source>
        <dbReference type="Google" id="ProtNLM"/>
    </source>
</evidence>
<keyword evidence="1" id="KW-1133">Transmembrane helix</keyword>
<name>A0A2A2B1L8_9BURK</name>
<accession>A0A2A2B1L8</accession>
<proteinExistence type="predicted"/>
<dbReference type="RefSeq" id="WP_095550987.1">
    <property type="nucleotide sequence ID" value="NZ_NSJE01000002.1"/>
</dbReference>
<feature type="transmembrane region" description="Helical" evidence="1">
    <location>
        <begin position="156"/>
        <end position="179"/>
    </location>
</feature>
<dbReference type="AlphaFoldDB" id="A0A2A2B1L8"/>
<feature type="transmembrane region" description="Helical" evidence="1">
    <location>
        <begin position="53"/>
        <end position="73"/>
    </location>
</feature>
<reference evidence="2 3" key="1">
    <citation type="submission" date="2017-08" db="EMBL/GenBank/DDBJ databases">
        <title>WGS of Clinical strains of the CDC Group NO-1 linked to zoonotic infections in humans.</title>
        <authorList>
            <person name="Bernier A.-M."/>
            <person name="Bernard K."/>
        </authorList>
    </citation>
    <scope>NUCLEOTIDE SEQUENCE [LARGE SCALE GENOMIC DNA]</scope>
    <source>
        <strain evidence="2 3">NML120219</strain>
    </source>
</reference>
<comment type="caution">
    <text evidence="2">The sequence shown here is derived from an EMBL/GenBank/DDBJ whole genome shotgun (WGS) entry which is preliminary data.</text>
</comment>
<sequence length="509" mass="56482">MGKALKFDSISFLFFAAFVFVFYGSFADDAFIVARYAENLMHGAGLVFNQGDAVNALTSPLHAFFMAGLAWLAGGSVRTYVLLAAVAVFGVAGWAAHRMFAFSPEKARLYQFLLLTFPPVAFWTLGGLETPILLVLILLICACAAQDGSVRGDMGILVLCALAGFTRYDMVLLLGPLVCAVLWRRKGNARVWGVAIFLAALFALWFAWCYWYYGDLLPTSFYNKNISKSSAGVLGKGMFYELSLGALLLLPLALALLLGRHRLAENEKLKSSVTGFNALMAGLLLYGAYGLFAGTVHMMYLYRLFVPIIPVLLWAALRYLPVAPKPLGYGLMGLVQLALVYGIDQHSLNFNLALLLPGGQDWYEFSRAGAGPSNKQANKVFAQQAQAIERHWQAQGRDTAVVPRMAVWTEGQPGYQLKNFYVYGPLVSYRHECRADYFKMAHYVQDIQYLPADAAPPQAKNAQGWELVTYDDMPIREWGGERKLIRVLWFFKQPELAHTLPARVHGACR</sequence>
<keyword evidence="1" id="KW-0472">Membrane</keyword>
<feature type="transmembrane region" description="Helical" evidence="1">
    <location>
        <begin position="300"/>
        <end position="320"/>
    </location>
</feature>
<evidence type="ECO:0000256" key="1">
    <source>
        <dbReference type="SAM" id="Phobius"/>
    </source>
</evidence>
<dbReference type="EMBL" id="NSJE01000002">
    <property type="protein sequence ID" value="PAT43922.1"/>
    <property type="molecule type" value="Genomic_DNA"/>
</dbReference>
<keyword evidence="1" id="KW-0812">Transmembrane</keyword>
<evidence type="ECO:0000313" key="3">
    <source>
        <dbReference type="Proteomes" id="UP000218439"/>
    </source>
</evidence>
<feature type="transmembrane region" description="Helical" evidence="1">
    <location>
        <begin position="80"/>
        <end position="97"/>
    </location>
</feature>
<feature type="transmembrane region" description="Helical" evidence="1">
    <location>
        <begin position="271"/>
        <end position="294"/>
    </location>
</feature>
<organism evidence="2 3">
    <name type="scientific">Vandammella animalimorsus</name>
    <dbReference type="NCBI Taxonomy" id="2029117"/>
    <lineage>
        <taxon>Bacteria</taxon>
        <taxon>Pseudomonadati</taxon>
        <taxon>Pseudomonadota</taxon>
        <taxon>Betaproteobacteria</taxon>
        <taxon>Burkholderiales</taxon>
        <taxon>Comamonadaceae</taxon>
        <taxon>Vandammella</taxon>
    </lineage>
</organism>
<feature type="transmembrane region" description="Helical" evidence="1">
    <location>
        <begin position="12"/>
        <end position="33"/>
    </location>
</feature>
<evidence type="ECO:0000313" key="2">
    <source>
        <dbReference type="EMBL" id="PAT43922.1"/>
    </source>
</evidence>
<protein>
    <recommendedName>
        <fullName evidence="4">Glycosyltransferase RgtA/B/C/D-like domain-containing protein</fullName>
    </recommendedName>
</protein>
<feature type="transmembrane region" description="Helical" evidence="1">
    <location>
        <begin position="238"/>
        <end position="259"/>
    </location>
</feature>